<gene>
    <name evidence="2" type="ORF">SAMN04488498_12813</name>
</gene>
<accession>A0A1I4ERB0</accession>
<protein>
    <submittedName>
        <fullName evidence="2">Uncharacterized protein</fullName>
    </submittedName>
</protein>
<evidence type="ECO:0000256" key="1">
    <source>
        <dbReference type="SAM" id="MobiDB-lite"/>
    </source>
</evidence>
<evidence type="ECO:0000313" key="2">
    <source>
        <dbReference type="EMBL" id="SFL06691.1"/>
    </source>
</evidence>
<feature type="compositionally biased region" description="Polar residues" evidence="1">
    <location>
        <begin position="39"/>
        <end position="49"/>
    </location>
</feature>
<reference evidence="2 3" key="1">
    <citation type="submission" date="2016-10" db="EMBL/GenBank/DDBJ databases">
        <authorList>
            <person name="Varghese N."/>
            <person name="Submissions S."/>
        </authorList>
    </citation>
    <scope>NUCLEOTIDE SEQUENCE [LARGE SCALE GENOMIC DNA]</scope>
    <source>
        <strain evidence="2 3">DSM 21822</strain>
    </source>
</reference>
<feature type="region of interest" description="Disordered" evidence="1">
    <location>
        <begin position="28"/>
        <end position="49"/>
    </location>
</feature>
<dbReference type="EMBL" id="FOSL01000028">
    <property type="protein sequence ID" value="SFL06691.1"/>
    <property type="molecule type" value="Genomic_DNA"/>
</dbReference>
<sequence>MQPINNLDPDKSIAELEAVAISGRGLSNRLTGKSAMTPLHQQPSSQGPT</sequence>
<name>A0A1I4ERB0_9HYPH</name>
<dbReference type="AlphaFoldDB" id="A0A1I4ERB0"/>
<keyword evidence="3" id="KW-1185">Reference proteome</keyword>
<proteinExistence type="predicted"/>
<evidence type="ECO:0000313" key="3">
    <source>
        <dbReference type="Proteomes" id="UP000323300"/>
    </source>
</evidence>
<dbReference type="Proteomes" id="UP000323300">
    <property type="component" value="Unassembled WGS sequence"/>
</dbReference>
<organism evidence="2 3">
    <name type="scientific">Neomesorhizobium albiziae</name>
    <dbReference type="NCBI Taxonomy" id="335020"/>
    <lineage>
        <taxon>Bacteria</taxon>
        <taxon>Pseudomonadati</taxon>
        <taxon>Pseudomonadota</taxon>
        <taxon>Alphaproteobacteria</taxon>
        <taxon>Hyphomicrobiales</taxon>
        <taxon>Phyllobacteriaceae</taxon>
        <taxon>Neomesorhizobium</taxon>
    </lineage>
</organism>